<comment type="caution">
    <text evidence="3">The sequence shown here is derived from an EMBL/GenBank/DDBJ whole genome shotgun (WGS) entry which is preliminary data.</text>
</comment>
<evidence type="ECO:0000259" key="2">
    <source>
        <dbReference type="Pfam" id="PF07833"/>
    </source>
</evidence>
<organism evidence="3 4">
    <name type="scientific">Cohnella suwonensis</name>
    <dbReference type="NCBI Taxonomy" id="696072"/>
    <lineage>
        <taxon>Bacteria</taxon>
        <taxon>Bacillati</taxon>
        <taxon>Bacillota</taxon>
        <taxon>Bacilli</taxon>
        <taxon>Bacillales</taxon>
        <taxon>Paenibacillaceae</taxon>
        <taxon>Cohnella</taxon>
    </lineage>
</organism>
<gene>
    <name evidence="3" type="ORF">ACFPPD_25220</name>
</gene>
<accession>A0ABW0M346</accession>
<keyword evidence="4" id="KW-1185">Reference proteome</keyword>
<evidence type="ECO:0000313" key="4">
    <source>
        <dbReference type="Proteomes" id="UP001596105"/>
    </source>
</evidence>
<evidence type="ECO:0000313" key="3">
    <source>
        <dbReference type="EMBL" id="MFC5471985.1"/>
    </source>
</evidence>
<protein>
    <submittedName>
        <fullName evidence="3">Copper amine oxidase N-terminal domain-containing protein</fullName>
    </submittedName>
</protein>
<keyword evidence="1" id="KW-0732">Signal</keyword>
<dbReference type="InterPro" id="IPR012854">
    <property type="entry name" value="Cu_amine_oxidase-like_N"/>
</dbReference>
<dbReference type="RefSeq" id="WP_209746945.1">
    <property type="nucleotide sequence ID" value="NZ_JBHSMH010000113.1"/>
</dbReference>
<feature type="signal peptide" evidence="1">
    <location>
        <begin position="1"/>
        <end position="22"/>
    </location>
</feature>
<dbReference type="Proteomes" id="UP001596105">
    <property type="component" value="Unassembled WGS sequence"/>
</dbReference>
<feature type="domain" description="Copper amine oxidase-like N-terminal" evidence="2">
    <location>
        <begin position="382"/>
        <end position="488"/>
    </location>
</feature>
<evidence type="ECO:0000256" key="1">
    <source>
        <dbReference type="SAM" id="SignalP"/>
    </source>
</evidence>
<dbReference type="Gene3D" id="3.30.457.10">
    <property type="entry name" value="Copper amine oxidase-like, N-terminal domain"/>
    <property type="match status" value="1"/>
</dbReference>
<proteinExistence type="predicted"/>
<sequence>MRKLLSIMLSLSLVLGSVFTFAAVAGAESKFKIQEDAAIAERIKAFNEIKALFTATPDLAAVQAAYIKNFQADVKRIDATIKTGDPLIDEKISFVLDNAIKGTLSAGQAKQAIDKGLQWYFYFAIRDLINNDVRPALTKEDYAAATAAFDKVVQIYEGAIQGTVVKRDASYGIDMVGILKGTIEQLQADLAARNANDFNVHRQVLDKTIMKTFALAVYTYATNMAGKSAADQPAAMTESYFFFLPIYTYLRGGSAEDANFVLNAFGSGDPKKIDPTAIKAAMQRAMIGKVSEYAANALAKLEAGDLPGARGYAMEGNMFLSMQEVFLDKETYAKAYASAQLFTEAVDRSDIKAARGPLFQMLKSMVGIDGTSLTIGSTGYTVDGTAKTALNAPFLNKKTNRTLVPVRLIAAAIHAEIEYTGATKTVTITKDGKKTALVVGSDRITQDGKLNETLIFDQPVVIINGSSFIPLRAVAELFGNGVFYNNNEVIILR</sequence>
<dbReference type="InterPro" id="IPR036582">
    <property type="entry name" value="Mao_N_sf"/>
</dbReference>
<name>A0ABW0M346_9BACL</name>
<reference evidence="4" key="1">
    <citation type="journal article" date="2019" name="Int. J. Syst. Evol. Microbiol.">
        <title>The Global Catalogue of Microorganisms (GCM) 10K type strain sequencing project: providing services to taxonomists for standard genome sequencing and annotation.</title>
        <authorList>
            <consortium name="The Broad Institute Genomics Platform"/>
            <consortium name="The Broad Institute Genome Sequencing Center for Infectious Disease"/>
            <person name="Wu L."/>
            <person name="Ma J."/>
        </authorList>
    </citation>
    <scope>NUCLEOTIDE SEQUENCE [LARGE SCALE GENOMIC DNA]</scope>
    <source>
        <strain evidence="4">CCUG 57113</strain>
    </source>
</reference>
<dbReference type="EMBL" id="JBHSMH010000113">
    <property type="protein sequence ID" value="MFC5471985.1"/>
    <property type="molecule type" value="Genomic_DNA"/>
</dbReference>
<dbReference type="SUPFAM" id="SSF55383">
    <property type="entry name" value="Copper amine oxidase, domain N"/>
    <property type="match status" value="1"/>
</dbReference>
<feature type="chain" id="PRO_5047304086" evidence="1">
    <location>
        <begin position="23"/>
        <end position="493"/>
    </location>
</feature>
<dbReference type="Pfam" id="PF07833">
    <property type="entry name" value="Cu_amine_oxidN1"/>
    <property type="match status" value="1"/>
</dbReference>